<dbReference type="PANTHER" id="PTHR31005:SF8">
    <property type="entry name" value="DUF4139 DOMAIN-CONTAINING PROTEIN"/>
    <property type="match status" value="1"/>
</dbReference>
<evidence type="ECO:0000313" key="5">
    <source>
        <dbReference type="EMBL" id="MDR5652001.1"/>
    </source>
</evidence>
<evidence type="ECO:0000259" key="4">
    <source>
        <dbReference type="Pfam" id="PF13600"/>
    </source>
</evidence>
<gene>
    <name evidence="5" type="ORF">RGD00_05270</name>
</gene>
<dbReference type="InterPro" id="IPR037291">
    <property type="entry name" value="DUF4139"/>
</dbReference>
<keyword evidence="6" id="KW-1185">Reference proteome</keyword>
<proteinExistence type="predicted"/>
<feature type="domain" description="DUF4139" evidence="3">
    <location>
        <begin position="224"/>
        <end position="532"/>
    </location>
</feature>
<accession>A0ABU1F549</accession>
<evidence type="ECO:0000256" key="2">
    <source>
        <dbReference type="SAM" id="SignalP"/>
    </source>
</evidence>
<dbReference type="Pfam" id="PF13598">
    <property type="entry name" value="DUF4139"/>
    <property type="match status" value="1"/>
</dbReference>
<dbReference type="NCBIfam" id="TIGR02231">
    <property type="entry name" value="mucoidy inhibitor MuiA family protein"/>
    <property type="match status" value="1"/>
</dbReference>
<dbReference type="EMBL" id="JAVKPH010000004">
    <property type="protein sequence ID" value="MDR5652001.1"/>
    <property type="molecule type" value="Genomic_DNA"/>
</dbReference>
<dbReference type="InterPro" id="IPR025554">
    <property type="entry name" value="DUF4140"/>
</dbReference>
<organism evidence="5 6">
    <name type="scientific">Ruixingdingia sedimenti</name>
    <dbReference type="NCBI Taxonomy" id="3073604"/>
    <lineage>
        <taxon>Bacteria</taxon>
        <taxon>Pseudomonadati</taxon>
        <taxon>Pseudomonadota</taxon>
        <taxon>Alphaproteobacteria</taxon>
        <taxon>Rhodobacterales</taxon>
        <taxon>Paracoccaceae</taxon>
        <taxon>Ruixingdingia</taxon>
    </lineage>
</organism>
<evidence type="ECO:0000313" key="6">
    <source>
        <dbReference type="Proteomes" id="UP001247754"/>
    </source>
</evidence>
<comment type="caution">
    <text evidence="5">The sequence shown here is derived from an EMBL/GenBank/DDBJ whole genome shotgun (WGS) entry which is preliminary data.</text>
</comment>
<feature type="coiled-coil region" evidence="1">
    <location>
        <begin position="107"/>
        <end position="141"/>
    </location>
</feature>
<keyword evidence="2" id="KW-0732">Signal</keyword>
<dbReference type="Pfam" id="PF13600">
    <property type="entry name" value="DUF4140"/>
    <property type="match status" value="1"/>
</dbReference>
<feature type="domain" description="DUF4140" evidence="4">
    <location>
        <begin position="31"/>
        <end position="138"/>
    </location>
</feature>
<evidence type="ECO:0000259" key="3">
    <source>
        <dbReference type="Pfam" id="PF13598"/>
    </source>
</evidence>
<evidence type="ECO:0000256" key="1">
    <source>
        <dbReference type="SAM" id="Coils"/>
    </source>
</evidence>
<dbReference type="RefSeq" id="WP_310456247.1">
    <property type="nucleotide sequence ID" value="NZ_JAVKPH010000004.1"/>
</dbReference>
<feature type="signal peptide" evidence="2">
    <location>
        <begin position="1"/>
        <end position="19"/>
    </location>
</feature>
<feature type="chain" id="PRO_5045920144" evidence="2">
    <location>
        <begin position="20"/>
        <end position="538"/>
    </location>
</feature>
<protein>
    <submittedName>
        <fullName evidence="5">DUF4139 domain-containing protein</fullName>
    </submittedName>
</protein>
<name>A0ABU1F549_9RHOB</name>
<dbReference type="Proteomes" id="UP001247754">
    <property type="component" value="Unassembled WGS sequence"/>
</dbReference>
<dbReference type="PANTHER" id="PTHR31005">
    <property type="entry name" value="DUF4139 DOMAIN-CONTAINING PROTEIN"/>
    <property type="match status" value="1"/>
</dbReference>
<reference evidence="5 6" key="1">
    <citation type="submission" date="2023-09" db="EMBL/GenBank/DDBJ databases">
        <title>Xinfangfangia sedmenti sp. nov., isolated the sedment.</title>
        <authorList>
            <person name="Xu L."/>
        </authorList>
    </citation>
    <scope>NUCLEOTIDE SEQUENCE [LARGE SCALE GENOMIC DNA]</scope>
    <source>
        <strain evidence="5 6">LG-4</strain>
    </source>
</reference>
<dbReference type="InterPro" id="IPR011935">
    <property type="entry name" value="CHP02231"/>
</dbReference>
<sequence length="538" mass="56682">MRRILVLAAVLALPQMAQADRIAAASRVVAVTLYPQGAEVTREVRAQVPAGRHSLLVSDLPAGVPAQTLRLAPGEGLALGGHALRSGRLAPRDLPDSPERTAAKAGLEAAEAAERTARTALAAVEARVEAAEAQVAFLRAAKPEAATPEALAALTATLGEQMLAARSAALAAAPDLHAARTALDKAERASADARAALDALARPDGDYATLDLAVTAAQAVEAVLRVTHMVPDAGWRPVYDLRLDRAGAGASVTLDRGALVWQGSGEDWADVALTLSTARPAEGAAPADLWPDLRRIRPEGRPAADTRRGAGGAMMEAAPMPAPAPEMAAMPVQDGEVLVYRYPEPADLATGVEDLRLSLGPLPLSARIEARAVPRHDATAFLVAHVTNTSDEIILPGTAFLLRGPVMVGQHGLGLLAPGMEAEIAFGPIDGLRLKREMPQRAEGDRGLLSSSREREEVAVMTVENLTDEAWPVRLIDQVPYSEQEDLKIAFTADPPPTQTDVEGRRGILAWDFDLAPGATRQVRLAHSLRWPAGMVLD</sequence>
<keyword evidence="1" id="KW-0175">Coiled coil</keyword>